<accession>A0ABQ6C2X0</accession>
<evidence type="ECO:0000313" key="2">
    <source>
        <dbReference type="Proteomes" id="UP001156903"/>
    </source>
</evidence>
<comment type="caution">
    <text evidence="1">The sequence shown here is derived from an EMBL/GenBank/DDBJ whole genome shotgun (WGS) entry which is preliminary data.</text>
</comment>
<evidence type="ECO:0000313" key="1">
    <source>
        <dbReference type="EMBL" id="GLS14089.1"/>
    </source>
</evidence>
<organism evidence="1 2">
    <name type="scientific">Hydrogenophaga electricum</name>
    <dbReference type="NCBI Taxonomy" id="1230953"/>
    <lineage>
        <taxon>Bacteria</taxon>
        <taxon>Pseudomonadati</taxon>
        <taxon>Pseudomonadota</taxon>
        <taxon>Betaproteobacteria</taxon>
        <taxon>Burkholderiales</taxon>
        <taxon>Comamonadaceae</taxon>
        <taxon>Hydrogenophaga</taxon>
    </lineage>
</organism>
<protein>
    <submittedName>
        <fullName evidence="1">Uncharacterized protein</fullName>
    </submittedName>
</protein>
<reference evidence="2" key="1">
    <citation type="journal article" date="2019" name="Int. J. Syst. Evol. Microbiol.">
        <title>The Global Catalogue of Microorganisms (GCM) 10K type strain sequencing project: providing services to taxonomists for standard genome sequencing and annotation.</title>
        <authorList>
            <consortium name="The Broad Institute Genomics Platform"/>
            <consortium name="The Broad Institute Genome Sequencing Center for Infectious Disease"/>
            <person name="Wu L."/>
            <person name="Ma J."/>
        </authorList>
    </citation>
    <scope>NUCLEOTIDE SEQUENCE [LARGE SCALE GENOMIC DNA]</scope>
    <source>
        <strain evidence="2">NBRC 109341</strain>
    </source>
</reference>
<dbReference type="RefSeq" id="WP_284307283.1">
    <property type="nucleotide sequence ID" value="NZ_BSPB01000008.1"/>
</dbReference>
<gene>
    <name evidence="1" type="ORF">GCM10007935_15190</name>
</gene>
<dbReference type="EMBL" id="BSPB01000008">
    <property type="protein sequence ID" value="GLS14089.1"/>
    <property type="molecule type" value="Genomic_DNA"/>
</dbReference>
<name>A0ABQ6C2X0_9BURK</name>
<proteinExistence type="predicted"/>
<keyword evidence="2" id="KW-1185">Reference proteome</keyword>
<sequence>MPIIKFHVPDHPADDQALAQMADRIHEVCVGALQAQPDAVQLLIVPSRVLCGQPVYIEVLYREQPHRNAPVMAQLMQVLAAQSQAVFGATPRIRCIAVDQRLLHALH</sequence>
<dbReference type="Proteomes" id="UP001156903">
    <property type="component" value="Unassembled WGS sequence"/>
</dbReference>